<sequence>MTKSNTTDPGESKSSDLIQGTLEMLILKTLALDPMHGYGVGLRIEQISGGVFKVNAGSLLPALSRMERAGDVKSEWRATEKNRRAKYYLLTAKGRRSLSTETEQWQRQIGAIARILEA</sequence>
<feature type="domain" description="Transcription regulator PadR N-terminal" evidence="1">
    <location>
        <begin position="26"/>
        <end position="99"/>
    </location>
</feature>
<dbReference type="InterPro" id="IPR017799">
    <property type="entry name" value="Tscrpt_reg_PadR_acidobac-type"/>
</dbReference>
<dbReference type="EMBL" id="CP121196">
    <property type="protein sequence ID" value="XBH15375.1"/>
    <property type="molecule type" value="Genomic_DNA"/>
</dbReference>
<gene>
    <name evidence="2" type="ORF">P8935_12425</name>
</gene>
<dbReference type="Gene3D" id="1.10.10.10">
    <property type="entry name" value="Winged helix-like DNA-binding domain superfamily/Winged helix DNA-binding domain"/>
    <property type="match status" value="1"/>
</dbReference>
<dbReference type="InterPro" id="IPR036390">
    <property type="entry name" value="WH_DNA-bd_sf"/>
</dbReference>
<dbReference type="AlphaFoldDB" id="A0AAU7DDH2"/>
<dbReference type="RefSeq" id="WP_348260607.1">
    <property type="nucleotide sequence ID" value="NZ_CP121196.1"/>
</dbReference>
<dbReference type="PANTHER" id="PTHR33169">
    <property type="entry name" value="PADR-FAMILY TRANSCRIPTIONAL REGULATOR"/>
    <property type="match status" value="1"/>
</dbReference>
<dbReference type="NCBIfam" id="TIGR03433">
    <property type="entry name" value="padR_acidobact"/>
    <property type="match status" value="1"/>
</dbReference>
<accession>A0AAU7DDH2</accession>
<protein>
    <submittedName>
        <fullName evidence="2">PadR family transcriptional regulator</fullName>
    </submittedName>
</protein>
<dbReference type="InterPro" id="IPR005149">
    <property type="entry name" value="Tscrpt_reg_PadR_N"/>
</dbReference>
<name>A0AAU7DDH2_9BACT</name>
<dbReference type="PANTHER" id="PTHR33169:SF14">
    <property type="entry name" value="TRANSCRIPTIONAL REGULATOR RV3488"/>
    <property type="match status" value="1"/>
</dbReference>
<organism evidence="2">
    <name type="scientific">Telmatobacter sp. DSM 110680</name>
    <dbReference type="NCBI Taxonomy" id="3036704"/>
    <lineage>
        <taxon>Bacteria</taxon>
        <taxon>Pseudomonadati</taxon>
        <taxon>Acidobacteriota</taxon>
        <taxon>Terriglobia</taxon>
        <taxon>Terriglobales</taxon>
        <taxon>Acidobacteriaceae</taxon>
        <taxon>Telmatobacter</taxon>
    </lineage>
</organism>
<dbReference type="InterPro" id="IPR036388">
    <property type="entry name" value="WH-like_DNA-bd_sf"/>
</dbReference>
<proteinExistence type="predicted"/>
<dbReference type="InterPro" id="IPR052509">
    <property type="entry name" value="Metal_resp_DNA-bind_regulator"/>
</dbReference>
<evidence type="ECO:0000259" key="1">
    <source>
        <dbReference type="Pfam" id="PF03551"/>
    </source>
</evidence>
<dbReference type="SUPFAM" id="SSF46785">
    <property type="entry name" value="Winged helix' DNA-binding domain"/>
    <property type="match status" value="1"/>
</dbReference>
<reference evidence="2" key="1">
    <citation type="submission" date="2023-03" db="EMBL/GenBank/DDBJ databases">
        <title>Edaphobacter sp.</title>
        <authorList>
            <person name="Huber K.J."/>
            <person name="Papendorf J."/>
            <person name="Pilke C."/>
            <person name="Bunk B."/>
            <person name="Sproeer C."/>
            <person name="Pester M."/>
        </authorList>
    </citation>
    <scope>NUCLEOTIDE SEQUENCE</scope>
    <source>
        <strain evidence="2">DSM 110680</strain>
    </source>
</reference>
<dbReference type="Pfam" id="PF03551">
    <property type="entry name" value="PadR"/>
    <property type="match status" value="1"/>
</dbReference>
<evidence type="ECO:0000313" key="2">
    <source>
        <dbReference type="EMBL" id="XBH15375.1"/>
    </source>
</evidence>